<dbReference type="Proteomes" id="UP001459714">
    <property type="component" value="Unassembled WGS sequence"/>
</dbReference>
<sequence length="103" mass="12192">MEVYGALVDGETRCTHYHSEKDIIAIKFKCCNQYYPCYRCHNEFTDHGCERWKREEFGTKAVLCGHCKEELTIRAYLDSTACPSCHHPFNEKCALHYHLYFDM</sequence>
<keyword evidence="1" id="KW-0479">Metal-binding</keyword>
<dbReference type="RefSeq" id="WP_244810242.1">
    <property type="nucleotide sequence ID" value="NZ_JBBYAK010000001.1"/>
</dbReference>
<keyword evidence="6" id="KW-1185">Reference proteome</keyword>
<organism evidence="5 6">
    <name type="scientific">Caldifermentibacillus hisashii</name>
    <dbReference type="NCBI Taxonomy" id="996558"/>
    <lineage>
        <taxon>Bacteria</taxon>
        <taxon>Bacillati</taxon>
        <taxon>Bacillota</taxon>
        <taxon>Bacilli</taxon>
        <taxon>Bacillales</taxon>
        <taxon>Bacillaceae</taxon>
        <taxon>Caldifermentibacillus</taxon>
    </lineage>
</organism>
<dbReference type="InterPro" id="IPR016694">
    <property type="entry name" value="UCP017292"/>
</dbReference>
<evidence type="ECO:0000256" key="1">
    <source>
        <dbReference type="ARBA" id="ARBA00022723"/>
    </source>
</evidence>
<evidence type="ECO:0000256" key="3">
    <source>
        <dbReference type="ARBA" id="ARBA00022833"/>
    </source>
</evidence>
<dbReference type="PROSITE" id="PS51266">
    <property type="entry name" value="ZF_CHY"/>
    <property type="match status" value="1"/>
</dbReference>
<keyword evidence="3" id="KW-0862">Zinc</keyword>
<comment type="caution">
    <text evidence="5">The sequence shown here is derived from an EMBL/GenBank/DDBJ whole genome shotgun (WGS) entry which is preliminary data.</text>
</comment>
<feature type="domain" description="CHY-type" evidence="4">
    <location>
        <begin position="7"/>
        <end position="87"/>
    </location>
</feature>
<dbReference type="SUPFAM" id="SSF161219">
    <property type="entry name" value="CHY zinc finger-like"/>
    <property type="match status" value="1"/>
</dbReference>
<evidence type="ECO:0000313" key="6">
    <source>
        <dbReference type="Proteomes" id="UP001459714"/>
    </source>
</evidence>
<accession>A0ABU9K065</accession>
<dbReference type="EMBL" id="JBBYAK010000001">
    <property type="protein sequence ID" value="MEL3958463.1"/>
    <property type="molecule type" value="Genomic_DNA"/>
</dbReference>
<evidence type="ECO:0000256" key="2">
    <source>
        <dbReference type="ARBA" id="ARBA00022771"/>
    </source>
</evidence>
<dbReference type="InterPro" id="IPR037274">
    <property type="entry name" value="Znf_CHY_sf"/>
</dbReference>
<dbReference type="PIRSF" id="PIRSF017292">
    <property type="entry name" value="UCP017292_Znf_CHY"/>
    <property type="match status" value="1"/>
</dbReference>
<reference evidence="5 6" key="1">
    <citation type="submission" date="2024-03" db="EMBL/GenBank/DDBJ databases">
        <title>Bacilli Hybrid Assemblies.</title>
        <authorList>
            <person name="Kovac J."/>
        </authorList>
    </citation>
    <scope>NUCLEOTIDE SEQUENCE [LARGE SCALE GENOMIC DNA]</scope>
    <source>
        <strain evidence="5 6">FSL M8-0022</strain>
    </source>
</reference>
<dbReference type="InterPro" id="IPR008913">
    <property type="entry name" value="Znf_CHY"/>
</dbReference>
<dbReference type="InterPro" id="IPR052604">
    <property type="entry name" value="Mito_Tim_assembly_helper"/>
</dbReference>
<dbReference type="PANTHER" id="PTHR28082">
    <property type="entry name" value="ZINC FINGER PROTEIN"/>
    <property type="match status" value="1"/>
</dbReference>
<proteinExistence type="predicted"/>
<keyword evidence="2" id="KW-0863">Zinc-finger</keyword>
<name>A0ABU9K065_9BACI</name>
<gene>
    <name evidence="5" type="ORF">NST17_14965</name>
</gene>
<dbReference type="Pfam" id="PF05495">
    <property type="entry name" value="zf-CHY"/>
    <property type="match status" value="1"/>
</dbReference>
<dbReference type="PANTHER" id="PTHR28082:SF1">
    <property type="entry name" value="HELPER OF TIM PROTEIN 13"/>
    <property type="match status" value="1"/>
</dbReference>
<protein>
    <submittedName>
        <fullName evidence="5">CHY zinc finger protein</fullName>
    </submittedName>
</protein>
<evidence type="ECO:0000259" key="4">
    <source>
        <dbReference type="PROSITE" id="PS51266"/>
    </source>
</evidence>
<evidence type="ECO:0000313" key="5">
    <source>
        <dbReference type="EMBL" id="MEL3958463.1"/>
    </source>
</evidence>